<gene>
    <name evidence="2" type="ORF">ELG94_33595</name>
</gene>
<reference evidence="2 3" key="1">
    <citation type="submission" date="2019-02" db="EMBL/GenBank/DDBJ databases">
        <title>The genomic architecture of introgression among sibling species of bacteria.</title>
        <authorList>
            <person name="Cavassim M.I.A."/>
            <person name="Moeskjaer S."/>
            <person name="Moslemi C."/>
            <person name="Fields B."/>
            <person name="Bachmann A."/>
            <person name="Vilhjalmsson B."/>
            <person name="Schierup M.H."/>
            <person name="Young J.P.W."/>
            <person name="Andersen S.U."/>
        </authorList>
    </citation>
    <scope>NUCLEOTIDE SEQUENCE [LARGE SCALE GENOMIC DNA]</scope>
    <source>
        <strain evidence="2 3">SM42</strain>
        <plasmid evidence="2">pSM42_Rh02_Rh04</plasmid>
    </source>
</reference>
<comment type="caution">
    <text evidence="2">The sequence shown here is derived from an EMBL/GenBank/DDBJ whole genome shotgun (WGS) entry which is preliminary data.</text>
</comment>
<keyword evidence="1" id="KW-0812">Transmembrane</keyword>
<keyword evidence="1" id="KW-1133">Transmembrane helix</keyword>
<protein>
    <submittedName>
        <fullName evidence="2">SHOCT domain-containing protein</fullName>
    </submittedName>
</protein>
<evidence type="ECO:0000256" key="1">
    <source>
        <dbReference type="SAM" id="Phobius"/>
    </source>
</evidence>
<dbReference type="RefSeq" id="WP_130706917.1">
    <property type="nucleotide sequence ID" value="NZ_JAJAEH010000068.1"/>
</dbReference>
<geneLocation type="plasmid" evidence="2">
    <name>pSM42_Rh02_Rh04</name>
</geneLocation>
<accession>A0AAE8Q6D4</accession>
<keyword evidence="1" id="KW-0472">Membrane</keyword>
<proteinExistence type="predicted"/>
<dbReference type="AlphaFoldDB" id="A0AAE8Q6D4"/>
<dbReference type="Proteomes" id="UP000291892">
    <property type="component" value="Unassembled WGS sequence"/>
</dbReference>
<keyword evidence="2" id="KW-0614">Plasmid</keyword>
<dbReference type="EMBL" id="SIKX01000003">
    <property type="protein sequence ID" value="TBF05591.1"/>
    <property type="molecule type" value="Genomic_DNA"/>
</dbReference>
<sequence length="187" mass="20566">MNDNSKSLAELAAMKARGELTAEQFDDARKLLSPDVPRTRLNFGARHTPKKNGDGGKILLVLLIILGGLWSLGFLSGETPEEKERAKSDALLESSKKADDKRKGFHCLSAWDGSDRQLVDAVKESLRDPSSFEHDETRISPVNAEGLHFIFMTFRAKNGFGGTNVGSATGMVRQSDCRLMNWQLVSS</sequence>
<feature type="transmembrane region" description="Helical" evidence="1">
    <location>
        <begin position="58"/>
        <end position="77"/>
    </location>
</feature>
<name>A0AAE8Q6D4_9HYPH</name>
<organism evidence="2 3">
    <name type="scientific">Rhizobium ruizarguesonis</name>
    <dbReference type="NCBI Taxonomy" id="2081791"/>
    <lineage>
        <taxon>Bacteria</taxon>
        <taxon>Pseudomonadati</taxon>
        <taxon>Pseudomonadota</taxon>
        <taxon>Alphaproteobacteria</taxon>
        <taxon>Hyphomicrobiales</taxon>
        <taxon>Rhizobiaceae</taxon>
        <taxon>Rhizobium/Agrobacterium group</taxon>
        <taxon>Rhizobium</taxon>
    </lineage>
</organism>
<evidence type="ECO:0000313" key="3">
    <source>
        <dbReference type="Proteomes" id="UP000291892"/>
    </source>
</evidence>
<evidence type="ECO:0000313" key="2">
    <source>
        <dbReference type="EMBL" id="TBF05591.1"/>
    </source>
</evidence>